<dbReference type="Gene3D" id="2.40.240.20">
    <property type="entry name" value="Hypothetical PUA domain-like, domain 1"/>
    <property type="match status" value="1"/>
</dbReference>
<evidence type="ECO:0000313" key="1">
    <source>
        <dbReference type="EMBL" id="MFC7371123.1"/>
    </source>
</evidence>
<sequence length="80" mass="8848">MPMPLTLQGTIVTNGKEKRLGGNLFELNLEGYQLFLLDVPVNVRKNEKSGEAGTAVVRELTFKNGKTTIVYDLESLHSVN</sequence>
<dbReference type="Pfam" id="PF10763">
    <property type="entry name" value="DUF2584"/>
    <property type="match status" value="1"/>
</dbReference>
<protein>
    <submittedName>
        <fullName evidence="1">DUF2584 family protein</fullName>
    </submittedName>
</protein>
<dbReference type="InterPro" id="IPR015947">
    <property type="entry name" value="PUA-like_sf"/>
</dbReference>
<dbReference type="Proteomes" id="UP001596549">
    <property type="component" value="Unassembled WGS sequence"/>
</dbReference>
<reference evidence="2" key="1">
    <citation type="journal article" date="2019" name="Int. J. Syst. Evol. Microbiol.">
        <title>The Global Catalogue of Microorganisms (GCM) 10K type strain sequencing project: providing services to taxonomists for standard genome sequencing and annotation.</title>
        <authorList>
            <consortium name="The Broad Institute Genomics Platform"/>
            <consortium name="The Broad Institute Genome Sequencing Center for Infectious Disease"/>
            <person name="Wu L."/>
            <person name="Ma J."/>
        </authorList>
    </citation>
    <scope>NUCLEOTIDE SEQUENCE [LARGE SCALE GENOMIC DNA]</scope>
    <source>
        <strain evidence="2">NBRC 106396</strain>
    </source>
</reference>
<dbReference type="InterPro" id="IPR019699">
    <property type="entry name" value="DUF2584"/>
</dbReference>
<dbReference type="EMBL" id="JBHTCP010000010">
    <property type="protein sequence ID" value="MFC7371123.1"/>
    <property type="molecule type" value="Genomic_DNA"/>
</dbReference>
<organism evidence="1 2">
    <name type="scientific">Fictibacillus iocasae</name>
    <dbReference type="NCBI Taxonomy" id="2715437"/>
    <lineage>
        <taxon>Bacteria</taxon>
        <taxon>Bacillati</taxon>
        <taxon>Bacillota</taxon>
        <taxon>Bacilli</taxon>
        <taxon>Bacillales</taxon>
        <taxon>Fictibacillaceae</taxon>
        <taxon>Fictibacillus</taxon>
    </lineage>
</organism>
<comment type="caution">
    <text evidence="1">The sequence shown here is derived from an EMBL/GenBank/DDBJ whole genome shotgun (WGS) entry which is preliminary data.</text>
</comment>
<dbReference type="RefSeq" id="WP_379747385.1">
    <property type="nucleotide sequence ID" value="NZ_JBHTCP010000010.1"/>
</dbReference>
<dbReference type="SUPFAM" id="SSF88697">
    <property type="entry name" value="PUA domain-like"/>
    <property type="match status" value="1"/>
</dbReference>
<keyword evidence="2" id="KW-1185">Reference proteome</keyword>
<name>A0ABW2NPL4_9BACL</name>
<gene>
    <name evidence="1" type="ORF">ACFQPF_05490</name>
</gene>
<evidence type="ECO:0000313" key="2">
    <source>
        <dbReference type="Proteomes" id="UP001596549"/>
    </source>
</evidence>
<accession>A0ABW2NPL4</accession>
<proteinExistence type="predicted"/>